<comment type="caution">
    <text evidence="1">The sequence shown here is derived from an EMBL/GenBank/DDBJ whole genome shotgun (WGS) entry which is preliminary data.</text>
</comment>
<evidence type="ECO:0000313" key="1">
    <source>
        <dbReference type="EMBL" id="DAD22362.1"/>
    </source>
</evidence>
<gene>
    <name evidence="1" type="ORF">HUJ06_023825</name>
</gene>
<sequence>MGRAASNTRQKLHISHVVFNEDGMVP</sequence>
<dbReference type="EMBL" id="DUZY01000001">
    <property type="protein sequence ID" value="DAD22362.1"/>
    <property type="molecule type" value="Genomic_DNA"/>
</dbReference>
<dbReference type="AlphaFoldDB" id="A0A822XQQ0"/>
<reference evidence="1 2" key="1">
    <citation type="journal article" date="2020" name="Mol. Biol. Evol.">
        <title>Distinct Expression and Methylation Patterns for Genes with Different Fates following a Single Whole-Genome Duplication in Flowering Plants.</title>
        <authorList>
            <person name="Shi T."/>
            <person name="Rahmani R.S."/>
            <person name="Gugger P.F."/>
            <person name="Wang M."/>
            <person name="Li H."/>
            <person name="Zhang Y."/>
            <person name="Li Z."/>
            <person name="Wang Q."/>
            <person name="Van de Peer Y."/>
            <person name="Marchal K."/>
            <person name="Chen J."/>
        </authorList>
    </citation>
    <scope>NUCLEOTIDE SEQUENCE [LARGE SCALE GENOMIC DNA]</scope>
    <source>
        <tissue evidence="1">Leaf</tissue>
    </source>
</reference>
<keyword evidence="2" id="KW-1185">Reference proteome</keyword>
<protein>
    <submittedName>
        <fullName evidence="1">Uncharacterized protein</fullName>
    </submittedName>
</protein>
<proteinExistence type="predicted"/>
<evidence type="ECO:0000313" key="2">
    <source>
        <dbReference type="Proteomes" id="UP000607653"/>
    </source>
</evidence>
<organism evidence="1 2">
    <name type="scientific">Nelumbo nucifera</name>
    <name type="common">Sacred lotus</name>
    <dbReference type="NCBI Taxonomy" id="4432"/>
    <lineage>
        <taxon>Eukaryota</taxon>
        <taxon>Viridiplantae</taxon>
        <taxon>Streptophyta</taxon>
        <taxon>Embryophyta</taxon>
        <taxon>Tracheophyta</taxon>
        <taxon>Spermatophyta</taxon>
        <taxon>Magnoliopsida</taxon>
        <taxon>Proteales</taxon>
        <taxon>Nelumbonaceae</taxon>
        <taxon>Nelumbo</taxon>
    </lineage>
</organism>
<dbReference type="Proteomes" id="UP000607653">
    <property type="component" value="Unassembled WGS sequence"/>
</dbReference>
<accession>A0A822XQQ0</accession>
<name>A0A822XQQ0_NELNU</name>